<proteinExistence type="predicted"/>
<name>A0A1W6LGW9_9BURK</name>
<feature type="compositionally biased region" description="Basic and acidic residues" evidence="1">
    <location>
        <begin position="15"/>
        <end position="43"/>
    </location>
</feature>
<dbReference type="EMBL" id="CP015118">
    <property type="protein sequence ID" value="ARN23532.1"/>
    <property type="molecule type" value="Genomic_DNA"/>
</dbReference>
<organism evidence="2 3">
    <name type="scientific">Piscinibacter gummiphilus</name>
    <dbReference type="NCBI Taxonomy" id="946333"/>
    <lineage>
        <taxon>Bacteria</taxon>
        <taxon>Pseudomonadati</taxon>
        <taxon>Pseudomonadota</taxon>
        <taxon>Betaproteobacteria</taxon>
        <taxon>Burkholderiales</taxon>
        <taxon>Sphaerotilaceae</taxon>
        <taxon>Piscinibacter</taxon>
    </lineage>
</organism>
<evidence type="ECO:0000313" key="2">
    <source>
        <dbReference type="EMBL" id="ARN23532.1"/>
    </source>
</evidence>
<reference evidence="2 3" key="1">
    <citation type="submission" date="2016-04" db="EMBL/GenBank/DDBJ databases">
        <title>Complete genome sequence of natural rubber-degrading, novel Gram-negative bacterium, Rhizobacter gummiphilus strain NS21.</title>
        <authorList>
            <person name="Tabata M."/>
            <person name="Kasai D."/>
            <person name="Fukuda M."/>
        </authorList>
    </citation>
    <scope>NUCLEOTIDE SEQUENCE [LARGE SCALE GENOMIC DNA]</scope>
    <source>
        <strain evidence="2 3">NS21</strain>
    </source>
</reference>
<keyword evidence="3" id="KW-1185">Reference proteome</keyword>
<sequence>MKPSAPSSDTSSSRPAERPPQRPAPKREREAFEQLLEARESRPEAAGVLPPTVFEVPRAEPAEDDTGLTPLERADAHPAAPLRATVVEPAPSVVAALPDPSQAAWARQLQAPAVAPGEATRFQVIDPAAPRWLSSVDVQALGPGGVTVAVVTGAEHAALLDRHLPQLQRRLGARGVSHVRVDGRDDTGR</sequence>
<dbReference type="AlphaFoldDB" id="A0A1W6LGW9"/>
<evidence type="ECO:0000256" key="1">
    <source>
        <dbReference type="SAM" id="MobiDB-lite"/>
    </source>
</evidence>
<accession>A0A1W6LGW9</accession>
<gene>
    <name evidence="2" type="ORF">A4W93_28575</name>
</gene>
<feature type="compositionally biased region" description="Low complexity" evidence="1">
    <location>
        <begin position="1"/>
        <end position="14"/>
    </location>
</feature>
<dbReference type="RefSeq" id="WP_085753858.1">
    <property type="nucleotide sequence ID" value="NZ_BSPR01000017.1"/>
</dbReference>
<evidence type="ECO:0000313" key="3">
    <source>
        <dbReference type="Proteomes" id="UP000193427"/>
    </source>
</evidence>
<feature type="region of interest" description="Disordered" evidence="1">
    <location>
        <begin position="1"/>
        <end position="70"/>
    </location>
</feature>
<protein>
    <submittedName>
        <fullName evidence="2">Uncharacterized protein</fullName>
    </submittedName>
</protein>
<dbReference type="STRING" id="946333.A4W93_28575"/>
<dbReference type="KEGG" id="rgu:A4W93_28575"/>
<dbReference type="Proteomes" id="UP000193427">
    <property type="component" value="Chromosome"/>
</dbReference>